<evidence type="ECO:0000313" key="2">
    <source>
        <dbReference type="Proteomes" id="UP001221838"/>
    </source>
</evidence>
<protein>
    <recommendedName>
        <fullName evidence="3">Secreted protein</fullName>
    </recommendedName>
</protein>
<gene>
    <name evidence="1" type="ORF">POL68_09215</name>
</gene>
<evidence type="ECO:0000313" key="1">
    <source>
        <dbReference type="EMBL" id="MDC0708646.1"/>
    </source>
</evidence>
<evidence type="ECO:0008006" key="3">
    <source>
        <dbReference type="Google" id="ProtNLM"/>
    </source>
</evidence>
<dbReference type="EMBL" id="JAQNDM010000002">
    <property type="protein sequence ID" value="MDC0708646.1"/>
    <property type="molecule type" value="Genomic_DNA"/>
</dbReference>
<sequence>MKNRFLLAMAVAVGLAGCGNSNEDAAEQQGARTFEKVRITRNADSTFSLKDGDQTIGNISSVKVDDAQPGDVNPFTVPPGQDLQAPAQDLCCDSCSLSGGVLICTGCSVC</sequence>
<dbReference type="PROSITE" id="PS51257">
    <property type="entry name" value="PROKAR_LIPOPROTEIN"/>
    <property type="match status" value="1"/>
</dbReference>
<proteinExistence type="predicted"/>
<accession>A0ABT5D8R2</accession>
<comment type="caution">
    <text evidence="1">The sequence shown here is derived from an EMBL/GenBank/DDBJ whole genome shotgun (WGS) entry which is preliminary data.</text>
</comment>
<dbReference type="Proteomes" id="UP001221838">
    <property type="component" value="Unassembled WGS sequence"/>
</dbReference>
<name>A0ABT5D8R2_9BACT</name>
<dbReference type="RefSeq" id="WP_272136596.1">
    <property type="nucleotide sequence ID" value="NZ_JAQNDM010000002.1"/>
</dbReference>
<organism evidence="1 2">
    <name type="scientific">Stigmatella ashevillensis</name>
    <dbReference type="NCBI Taxonomy" id="2995309"/>
    <lineage>
        <taxon>Bacteria</taxon>
        <taxon>Pseudomonadati</taxon>
        <taxon>Myxococcota</taxon>
        <taxon>Myxococcia</taxon>
        <taxon>Myxococcales</taxon>
        <taxon>Cystobacterineae</taxon>
        <taxon>Archangiaceae</taxon>
        <taxon>Stigmatella</taxon>
    </lineage>
</organism>
<reference evidence="1 2" key="1">
    <citation type="submission" date="2022-11" db="EMBL/GenBank/DDBJ databases">
        <title>Minimal conservation of predation-associated metabolite biosynthetic gene clusters underscores biosynthetic potential of Myxococcota including descriptions for ten novel species: Archangium lansinium sp. nov., Myxococcus landrumus sp. nov., Nannocystis bai.</title>
        <authorList>
            <person name="Ahearne A."/>
            <person name="Stevens C."/>
            <person name="Dowd S."/>
        </authorList>
    </citation>
    <scope>NUCLEOTIDE SEQUENCE [LARGE SCALE GENOMIC DNA]</scope>
    <source>
        <strain evidence="1 2">NCWAL01</strain>
    </source>
</reference>
<keyword evidence="2" id="KW-1185">Reference proteome</keyword>